<keyword evidence="3" id="KW-0812">Transmembrane</keyword>
<sequence length="456" mass="46957">MARRSTSGPDAAATRIQPAASAIGTGPATITVAGRHHSLDSSGTTIGRDSTCDVVLPSDLVSRRHAVIRSRGDRFEIEDLGSSNGTRVNGAPIHGTHPLRPGDQIELADTRINFSYAGEPPAESESLRQELRQAPGFGVRALFLAVAGSVVGTVIPAALNSGSWGTLAGATIGPVISTVFSTKYTGEKGRVRVAAIVLLSVAALVITVTGFTLGDKATGGSVVPGAGDRTGTFPDLIEENPGKGGDPDPAPTDPAVVELSAVRCGSATVGESRGCPIATVRYHGPDRLHVTGVEMRGDAAGDFTAGGDCADRWLDPEEACEMTVTFRPSAEGDRSATLVVHQNLPSPEDGTTAQVTGTGTAGSTGGGDECLSGFVWREAIAGDHVCVPPETRDQARADNAAADSRRSPTGGDYGPDTCLSGYIWRLVTPSDLVCVTPETHDQVEEDNSLAASRRAG</sequence>
<dbReference type="InterPro" id="IPR050923">
    <property type="entry name" value="Cell_Proc_Reg/RNA_Proc"/>
</dbReference>
<dbReference type="Gene3D" id="2.60.40.10">
    <property type="entry name" value="Immunoglobulins"/>
    <property type="match status" value="1"/>
</dbReference>
<dbReference type="SMART" id="SM00240">
    <property type="entry name" value="FHA"/>
    <property type="match status" value="1"/>
</dbReference>
<comment type="caution">
    <text evidence="5">The sequence shown here is derived from an EMBL/GenBank/DDBJ whole genome shotgun (WGS) entry which is preliminary data.</text>
</comment>
<accession>A0A7W7H244</accession>
<feature type="transmembrane region" description="Helical" evidence="3">
    <location>
        <begin position="193"/>
        <end position="214"/>
    </location>
</feature>
<protein>
    <recommendedName>
        <fullName evidence="4">FHA domain-containing protein</fullName>
    </recommendedName>
</protein>
<feature type="region of interest" description="Disordered" evidence="2">
    <location>
        <begin position="1"/>
        <end position="22"/>
    </location>
</feature>
<keyword evidence="6" id="KW-1185">Reference proteome</keyword>
<keyword evidence="3" id="KW-1133">Transmembrane helix</keyword>
<keyword evidence="1" id="KW-0597">Phosphoprotein</keyword>
<evidence type="ECO:0000256" key="3">
    <source>
        <dbReference type="SAM" id="Phobius"/>
    </source>
</evidence>
<feature type="domain" description="FHA" evidence="4">
    <location>
        <begin position="44"/>
        <end position="93"/>
    </location>
</feature>
<evidence type="ECO:0000313" key="5">
    <source>
        <dbReference type="EMBL" id="MBB4742508.1"/>
    </source>
</evidence>
<feature type="transmembrane region" description="Helical" evidence="3">
    <location>
        <begin position="137"/>
        <end position="158"/>
    </location>
</feature>
<dbReference type="Proteomes" id="UP000546162">
    <property type="component" value="Unassembled WGS sequence"/>
</dbReference>
<proteinExistence type="predicted"/>
<feature type="region of interest" description="Disordered" evidence="2">
    <location>
        <begin position="343"/>
        <end position="365"/>
    </location>
</feature>
<evidence type="ECO:0000313" key="6">
    <source>
        <dbReference type="Proteomes" id="UP000546162"/>
    </source>
</evidence>
<dbReference type="CDD" id="cd00060">
    <property type="entry name" value="FHA"/>
    <property type="match status" value="1"/>
</dbReference>
<dbReference type="PROSITE" id="PS50006">
    <property type="entry name" value="FHA_DOMAIN"/>
    <property type="match status" value="1"/>
</dbReference>
<feature type="transmembrane region" description="Helical" evidence="3">
    <location>
        <begin position="164"/>
        <end position="181"/>
    </location>
</feature>
<dbReference type="RefSeq" id="WP_203759133.1">
    <property type="nucleotide sequence ID" value="NZ_BAABFG010000005.1"/>
</dbReference>
<evidence type="ECO:0000259" key="4">
    <source>
        <dbReference type="PROSITE" id="PS50006"/>
    </source>
</evidence>
<dbReference type="EMBL" id="JACHNB010000001">
    <property type="protein sequence ID" value="MBB4742508.1"/>
    <property type="molecule type" value="Genomic_DNA"/>
</dbReference>
<dbReference type="InterPro" id="IPR000253">
    <property type="entry name" value="FHA_dom"/>
</dbReference>
<dbReference type="AlphaFoldDB" id="A0A7W7H244"/>
<dbReference type="InterPro" id="IPR008984">
    <property type="entry name" value="SMAD_FHA_dom_sf"/>
</dbReference>
<evidence type="ECO:0000256" key="2">
    <source>
        <dbReference type="SAM" id="MobiDB-lite"/>
    </source>
</evidence>
<keyword evidence="3" id="KW-0472">Membrane</keyword>
<reference evidence="5 6" key="1">
    <citation type="submission" date="2020-08" db="EMBL/GenBank/DDBJ databases">
        <title>Sequencing the genomes of 1000 actinobacteria strains.</title>
        <authorList>
            <person name="Klenk H.-P."/>
        </authorList>
    </citation>
    <scope>NUCLEOTIDE SEQUENCE [LARGE SCALE GENOMIC DNA]</scope>
    <source>
        <strain evidence="5 6">DSM 45809</strain>
    </source>
</reference>
<feature type="region of interest" description="Disordered" evidence="2">
    <location>
        <begin position="389"/>
        <end position="413"/>
    </location>
</feature>
<organism evidence="5 6">
    <name type="scientific">Actinoplanes octamycinicus</name>
    <dbReference type="NCBI Taxonomy" id="135948"/>
    <lineage>
        <taxon>Bacteria</taxon>
        <taxon>Bacillati</taxon>
        <taxon>Actinomycetota</taxon>
        <taxon>Actinomycetes</taxon>
        <taxon>Micromonosporales</taxon>
        <taxon>Micromonosporaceae</taxon>
        <taxon>Actinoplanes</taxon>
    </lineage>
</organism>
<gene>
    <name evidence="5" type="ORF">BJY16_005967</name>
</gene>
<dbReference type="GO" id="GO:0005975">
    <property type="term" value="P:carbohydrate metabolic process"/>
    <property type="evidence" value="ECO:0007669"/>
    <property type="project" value="UniProtKB-ARBA"/>
</dbReference>
<dbReference type="InterPro" id="IPR013783">
    <property type="entry name" value="Ig-like_fold"/>
</dbReference>
<evidence type="ECO:0000256" key="1">
    <source>
        <dbReference type="ARBA" id="ARBA00022553"/>
    </source>
</evidence>
<dbReference type="Pfam" id="PF00498">
    <property type="entry name" value="FHA"/>
    <property type="match status" value="1"/>
</dbReference>
<name>A0A7W7H244_9ACTN</name>
<dbReference type="SUPFAM" id="SSF49879">
    <property type="entry name" value="SMAD/FHA domain"/>
    <property type="match status" value="1"/>
</dbReference>
<dbReference type="PANTHER" id="PTHR23308">
    <property type="entry name" value="NUCLEAR INHIBITOR OF PROTEIN PHOSPHATASE-1"/>
    <property type="match status" value="1"/>
</dbReference>
<dbReference type="Gene3D" id="2.60.200.20">
    <property type="match status" value="1"/>
</dbReference>